<proteinExistence type="predicted"/>
<reference evidence="2" key="1">
    <citation type="submission" date="2022-10" db="EMBL/GenBank/DDBJ databases">
        <title>The WGS of Solirubrobacter ginsenosidimutans DSM 21036.</title>
        <authorList>
            <person name="Jiang Z."/>
        </authorList>
    </citation>
    <scope>NUCLEOTIDE SEQUENCE</scope>
    <source>
        <strain evidence="2">DSM 21036</strain>
    </source>
</reference>
<feature type="domain" description="IraD/Gp25-like" evidence="1">
    <location>
        <begin position="25"/>
        <end position="115"/>
    </location>
</feature>
<comment type="caution">
    <text evidence="2">The sequence shown here is derived from an EMBL/GenBank/DDBJ whole genome shotgun (WGS) entry which is preliminary data.</text>
</comment>
<organism evidence="2 3">
    <name type="scientific">Solirubrobacter ginsenosidimutans</name>
    <dbReference type="NCBI Taxonomy" id="490573"/>
    <lineage>
        <taxon>Bacteria</taxon>
        <taxon>Bacillati</taxon>
        <taxon>Actinomycetota</taxon>
        <taxon>Thermoleophilia</taxon>
        <taxon>Solirubrobacterales</taxon>
        <taxon>Solirubrobacteraceae</taxon>
        <taxon>Solirubrobacter</taxon>
    </lineage>
</organism>
<dbReference type="SUPFAM" id="SSF160719">
    <property type="entry name" value="gpW/gp25-like"/>
    <property type="match status" value="1"/>
</dbReference>
<keyword evidence="3" id="KW-1185">Reference proteome</keyword>
<dbReference type="Proteomes" id="UP001149140">
    <property type="component" value="Unassembled WGS sequence"/>
</dbReference>
<dbReference type="InterPro" id="IPR007048">
    <property type="entry name" value="IraD/Gp25-like"/>
</dbReference>
<dbReference type="Gene3D" id="3.10.450.40">
    <property type="match status" value="1"/>
</dbReference>
<sequence>MTEIIGSGLAFPLQVDRRGGIALARDEQDIDQAIQLILGTAPGERPMRPEFGCGVHDFVFDSIDANTVGRMEDAIRTALERWEPRIEVQSVDFDLTQSGSGLLTIDIGFKVRATNTERNLVYPFYVIPAEEME</sequence>
<dbReference type="EMBL" id="JAPDOD010000099">
    <property type="protein sequence ID" value="MDA0167307.1"/>
    <property type="molecule type" value="Genomic_DNA"/>
</dbReference>
<name>A0A9X3N2Z0_9ACTN</name>
<evidence type="ECO:0000313" key="2">
    <source>
        <dbReference type="EMBL" id="MDA0167307.1"/>
    </source>
</evidence>
<dbReference type="AlphaFoldDB" id="A0A9X3N2Z0"/>
<dbReference type="RefSeq" id="WP_270046563.1">
    <property type="nucleotide sequence ID" value="NZ_JAPDOD010000099.1"/>
</dbReference>
<evidence type="ECO:0000313" key="3">
    <source>
        <dbReference type="Proteomes" id="UP001149140"/>
    </source>
</evidence>
<protein>
    <submittedName>
        <fullName evidence="2">GPW/gp25 family protein</fullName>
    </submittedName>
</protein>
<dbReference type="Pfam" id="PF04965">
    <property type="entry name" value="GPW_gp25"/>
    <property type="match status" value="1"/>
</dbReference>
<gene>
    <name evidence="2" type="ORF">OM076_44010</name>
</gene>
<evidence type="ECO:0000259" key="1">
    <source>
        <dbReference type="Pfam" id="PF04965"/>
    </source>
</evidence>
<accession>A0A9X3N2Z0</accession>